<dbReference type="PROSITE" id="PS51257">
    <property type="entry name" value="PROKAR_LIPOPROTEIN"/>
    <property type="match status" value="1"/>
</dbReference>
<dbReference type="Proteomes" id="UP001254608">
    <property type="component" value="Unassembled WGS sequence"/>
</dbReference>
<keyword evidence="2" id="KW-1185">Reference proteome</keyword>
<comment type="caution">
    <text evidence="1">The sequence shown here is derived from an EMBL/GenBank/DDBJ whole genome shotgun (WGS) entry which is preliminary data.</text>
</comment>
<protein>
    <submittedName>
        <fullName evidence="1">Uncharacterized protein</fullName>
    </submittedName>
</protein>
<name>A0ABU2WI66_9GAMM</name>
<organism evidence="1 2">
    <name type="scientific">Banduia mediterranea</name>
    <dbReference type="NCBI Taxonomy" id="3075609"/>
    <lineage>
        <taxon>Bacteria</taxon>
        <taxon>Pseudomonadati</taxon>
        <taxon>Pseudomonadota</taxon>
        <taxon>Gammaproteobacteria</taxon>
        <taxon>Nevskiales</taxon>
        <taxon>Algiphilaceae</taxon>
        <taxon>Banduia</taxon>
    </lineage>
</organism>
<sequence length="123" mass="13134">MMRRPADIAFTLTLILSLSACSLFSTEVDQATRQSLTNAVPKGSTVAEARSAMSGAGFSCVIHKGPYLDSDGREHAADRILACTRRPGRISMNCANRDQVFILIQGETTGRSFITHGPSCGDA</sequence>
<evidence type="ECO:0000313" key="1">
    <source>
        <dbReference type="EMBL" id="MDT0497568.1"/>
    </source>
</evidence>
<dbReference type="RefSeq" id="WP_311364961.1">
    <property type="nucleotide sequence ID" value="NZ_JAVRIC010000011.1"/>
</dbReference>
<reference evidence="1 2" key="1">
    <citation type="submission" date="2023-09" db="EMBL/GenBank/DDBJ databases">
        <authorList>
            <person name="Rey-Velasco X."/>
        </authorList>
    </citation>
    <scope>NUCLEOTIDE SEQUENCE [LARGE SCALE GENOMIC DNA]</scope>
    <source>
        <strain evidence="1 2">W345</strain>
    </source>
</reference>
<accession>A0ABU2WI66</accession>
<gene>
    <name evidence="1" type="ORF">RM530_09355</name>
</gene>
<evidence type="ECO:0000313" key="2">
    <source>
        <dbReference type="Proteomes" id="UP001254608"/>
    </source>
</evidence>
<dbReference type="EMBL" id="JAVRIC010000011">
    <property type="protein sequence ID" value="MDT0497568.1"/>
    <property type="molecule type" value="Genomic_DNA"/>
</dbReference>
<proteinExistence type="predicted"/>